<comment type="similarity">
    <text evidence="2 6">Belongs to the zinc-containing alcohol dehydrogenase family.</text>
</comment>
<feature type="binding site" evidence="6">
    <location>
        <position position="65"/>
    </location>
    <ligand>
        <name>Zn(2+)</name>
        <dbReference type="ChEBI" id="CHEBI:29105"/>
        <note>catalytic</note>
    </ligand>
</feature>
<dbReference type="Proteomes" id="UP000439752">
    <property type="component" value="Unassembled WGS sequence"/>
</dbReference>
<keyword evidence="3 6" id="KW-0479">Metal-binding</keyword>
<dbReference type="PANTHER" id="PTHR43350">
    <property type="entry name" value="NAD-DEPENDENT ALCOHOL DEHYDROGENASE"/>
    <property type="match status" value="1"/>
</dbReference>
<reference evidence="9 10" key="1">
    <citation type="submission" date="2019-10" db="EMBL/GenBank/DDBJ databases">
        <authorList>
            <person name="Karimi E."/>
        </authorList>
    </citation>
    <scope>NUCLEOTIDE SEQUENCE [LARGE SCALE GENOMIC DNA]</scope>
    <source>
        <strain evidence="9">Exiguobacterium sp. 9Y</strain>
    </source>
</reference>
<dbReference type="InterPro" id="IPR013149">
    <property type="entry name" value="ADH-like_C"/>
</dbReference>
<dbReference type="InterPro" id="IPR036291">
    <property type="entry name" value="NAD(P)-bd_dom_sf"/>
</dbReference>
<evidence type="ECO:0000259" key="7">
    <source>
        <dbReference type="Pfam" id="PF00107"/>
    </source>
</evidence>
<dbReference type="HAMAP" id="MF_02069">
    <property type="entry name" value="TarJ"/>
    <property type="match status" value="1"/>
</dbReference>
<dbReference type="EMBL" id="CABWKQ010000032">
    <property type="protein sequence ID" value="VWX38356.1"/>
    <property type="molecule type" value="Genomic_DNA"/>
</dbReference>
<evidence type="ECO:0000256" key="3">
    <source>
        <dbReference type="ARBA" id="ARBA00022723"/>
    </source>
</evidence>
<dbReference type="Gene3D" id="3.40.50.720">
    <property type="entry name" value="NAD(P)-binding Rossmann-like Domain"/>
    <property type="match status" value="1"/>
</dbReference>
<dbReference type="GO" id="GO:0050256">
    <property type="term" value="F:ribitol-5-phosphate 2-dehydrogenase [NAD(P)+] activity"/>
    <property type="evidence" value="ECO:0007669"/>
    <property type="project" value="UniProtKB-UniRule"/>
</dbReference>
<dbReference type="GO" id="GO:0008270">
    <property type="term" value="F:zinc ion binding"/>
    <property type="evidence" value="ECO:0007669"/>
    <property type="project" value="UniProtKB-UniRule"/>
</dbReference>
<evidence type="ECO:0000313" key="10">
    <source>
        <dbReference type="Proteomes" id="UP000439752"/>
    </source>
</evidence>
<name>A0A653IGT4_9BACL</name>
<keyword evidence="6" id="KW-0961">Cell wall biogenesis/degradation</keyword>
<feature type="binding site" evidence="6">
    <location>
        <position position="144"/>
    </location>
    <ligand>
        <name>Zn(2+)</name>
        <dbReference type="ChEBI" id="CHEBI:29105"/>
        <note>catalytic</note>
    </ligand>
</feature>
<dbReference type="Gene3D" id="3.90.180.10">
    <property type="entry name" value="Medium-chain alcohol dehydrogenases, catalytic domain"/>
    <property type="match status" value="1"/>
</dbReference>
<dbReference type="EC" id="1.1.1.405" evidence="6"/>
<dbReference type="InterPro" id="IPR034710">
    <property type="entry name" value="TarJ"/>
</dbReference>
<dbReference type="Pfam" id="PF08240">
    <property type="entry name" value="ADH_N"/>
    <property type="match status" value="1"/>
</dbReference>
<proteinExistence type="inferred from homology"/>
<comment type="catalytic activity">
    <reaction evidence="6">
        <text>D-ribitol 5-phosphate + NADP(+) = D-ribulose 5-phosphate + NADPH + H(+)</text>
        <dbReference type="Rhea" id="RHEA:19921"/>
        <dbReference type="ChEBI" id="CHEBI:15378"/>
        <dbReference type="ChEBI" id="CHEBI:57695"/>
        <dbReference type="ChEBI" id="CHEBI:57783"/>
        <dbReference type="ChEBI" id="CHEBI:58121"/>
        <dbReference type="ChEBI" id="CHEBI:58349"/>
        <dbReference type="EC" id="1.1.1.405"/>
    </reaction>
</comment>
<comment type="cofactor">
    <cofactor evidence="1 6">
        <name>Zn(2+)</name>
        <dbReference type="ChEBI" id="CHEBI:29105"/>
    </cofactor>
</comment>
<feature type="binding site" evidence="6">
    <location>
        <position position="38"/>
    </location>
    <ligand>
        <name>Zn(2+)</name>
        <dbReference type="ChEBI" id="CHEBI:29105"/>
        <note>catalytic</note>
    </ligand>
</feature>
<keyword evidence="10" id="KW-1185">Reference proteome</keyword>
<feature type="domain" description="Alcohol dehydrogenase-like N-terminal" evidence="8">
    <location>
        <begin position="25"/>
        <end position="132"/>
    </location>
</feature>
<dbReference type="Pfam" id="PF00107">
    <property type="entry name" value="ADH_zinc_N"/>
    <property type="match status" value="1"/>
</dbReference>
<dbReference type="GO" id="GO:0071555">
    <property type="term" value="P:cell wall organization"/>
    <property type="evidence" value="ECO:0007669"/>
    <property type="project" value="UniProtKB-KW"/>
</dbReference>
<keyword evidence="6" id="KW-0521">NADP</keyword>
<evidence type="ECO:0000256" key="2">
    <source>
        <dbReference type="ARBA" id="ARBA00008072"/>
    </source>
</evidence>
<dbReference type="InterPro" id="IPR011032">
    <property type="entry name" value="GroES-like_sf"/>
</dbReference>
<dbReference type="InterPro" id="IPR013154">
    <property type="entry name" value="ADH-like_N"/>
</dbReference>
<dbReference type="UniPathway" id="UPA00790"/>
<evidence type="ECO:0000256" key="1">
    <source>
        <dbReference type="ARBA" id="ARBA00001947"/>
    </source>
</evidence>
<keyword evidence="5 6" id="KW-0560">Oxidoreductase</keyword>
<feature type="binding site" evidence="6">
    <location>
        <position position="64"/>
    </location>
    <ligand>
        <name>Zn(2+)</name>
        <dbReference type="ChEBI" id="CHEBI:29105"/>
        <note>catalytic</note>
    </ligand>
</feature>
<keyword evidence="4 6" id="KW-0862">Zinc</keyword>
<dbReference type="AlphaFoldDB" id="A0A653IGT4"/>
<keyword evidence="6" id="KW-0777">Teichoic acid biosynthesis</keyword>
<feature type="domain" description="Alcohol dehydrogenase-like C-terminal" evidence="7">
    <location>
        <begin position="214"/>
        <end position="294"/>
    </location>
</feature>
<dbReference type="PANTHER" id="PTHR43350:SF19">
    <property type="entry name" value="D-GULOSIDE 3-DEHYDROGENASE"/>
    <property type="match status" value="1"/>
</dbReference>
<evidence type="ECO:0000256" key="6">
    <source>
        <dbReference type="HAMAP-Rule" id="MF_02069"/>
    </source>
</evidence>
<organism evidence="9 10">
    <name type="scientific">Exiguobacterium oxidotolerans</name>
    <dbReference type="NCBI Taxonomy" id="223958"/>
    <lineage>
        <taxon>Bacteria</taxon>
        <taxon>Bacillati</taxon>
        <taxon>Bacillota</taxon>
        <taxon>Bacilli</taxon>
        <taxon>Bacillales</taxon>
        <taxon>Bacillales Family XII. Incertae Sedis</taxon>
        <taxon>Exiguobacterium</taxon>
    </lineage>
</organism>
<dbReference type="SUPFAM" id="SSF50129">
    <property type="entry name" value="GroES-like"/>
    <property type="match status" value="1"/>
</dbReference>
<evidence type="ECO:0000313" key="9">
    <source>
        <dbReference type="EMBL" id="VWX38356.1"/>
    </source>
</evidence>
<dbReference type="RefSeq" id="WP_159174012.1">
    <property type="nucleotide sequence ID" value="NZ_LR732312.1"/>
</dbReference>
<dbReference type="SUPFAM" id="SSF51735">
    <property type="entry name" value="NAD(P)-binding Rossmann-fold domains"/>
    <property type="match status" value="1"/>
</dbReference>
<dbReference type="CDD" id="cd08237">
    <property type="entry name" value="ribitol-5-phosphate_DH"/>
    <property type="match status" value="1"/>
</dbReference>
<protein>
    <recommendedName>
        <fullName evidence="6">Ribulose-5-phosphate reductase</fullName>
        <shortName evidence="6">Ribulose-5-P reductase</shortName>
        <ecNumber evidence="6">1.1.1.405</ecNumber>
    </recommendedName>
    <alternativeName>
        <fullName evidence="6">Ribitol-5-phosphate dehydrogenase</fullName>
    </alternativeName>
</protein>
<evidence type="ECO:0000256" key="4">
    <source>
        <dbReference type="ARBA" id="ARBA00022833"/>
    </source>
</evidence>
<comment type="function">
    <text evidence="6">Catalyzes the NADPH dependent reduction of D-ribulose 5-phosphate to D-ribitol 5-phosphate.</text>
</comment>
<evidence type="ECO:0000256" key="5">
    <source>
        <dbReference type="ARBA" id="ARBA00023002"/>
    </source>
</evidence>
<comment type="pathway">
    <text evidence="6">Cell wall biogenesis; poly(ribitol phosphate) teichoic acid biosynthesis.</text>
</comment>
<sequence length="341" mass="38419">MINQVYQLVAPRQIEVTYDERSLKSDRVVVRPTYLSICHADQRYFTGSRSAEVLAKKLPMAMIHEGIGKVVHDPSGTFTKGTLVAMVPNTPSETDDIIGENYLRTSRFRSSGYDGYMQDYVFIQADRLVEVPADLNPEVAAFTELVSVAVHAVTRFDQIAHARRETFGIWGDGNLGFITALLLRKLYPEAKLLVFGKTQSKLDYFSFADETYHIDQIPEGVAFNHGFECVGGIGSQYAINQMIDYIIPEGTMALLGVSEEPVSVNTRMILEKGLRVYGSSRSTPTDFARTMELYQTYPDIPEYLSNLVAGVFQIRQIEDIHQAFESDLTNRFGKTVMEWCM</sequence>
<dbReference type="GO" id="GO:1902012">
    <property type="term" value="P:poly(ribitol phosphate) teichoic acid biosynthetic process"/>
    <property type="evidence" value="ECO:0007669"/>
    <property type="project" value="UniProtKB-UniRule"/>
</dbReference>
<accession>A0A653IGT4</accession>
<evidence type="ECO:0000259" key="8">
    <source>
        <dbReference type="Pfam" id="PF08240"/>
    </source>
</evidence>
<gene>
    <name evidence="6 9" type="primary">tarJ</name>
    <name evidence="9" type="ORF">EXIGUO9Y_380117</name>
</gene>